<dbReference type="InterPro" id="IPR000914">
    <property type="entry name" value="SBP_5_dom"/>
</dbReference>
<name>A0A158IP91_9BURK</name>
<feature type="domain" description="Solute-binding protein family 5" evidence="4">
    <location>
        <begin position="77"/>
        <end position="449"/>
    </location>
</feature>
<evidence type="ECO:0000256" key="2">
    <source>
        <dbReference type="ARBA" id="ARBA00022729"/>
    </source>
</evidence>
<comment type="similarity">
    <text evidence="1">Belongs to the bacterial solute-binding protein 5 family.</text>
</comment>
<gene>
    <name evidence="5" type="ORF">AWB69_06432</name>
</gene>
<protein>
    <submittedName>
        <fullName evidence="5">Glutathione ABC transporter substrate-binding protein GsiB</fullName>
    </submittedName>
</protein>
<feature type="chain" id="PRO_5008501964" evidence="3">
    <location>
        <begin position="26"/>
        <end position="531"/>
    </location>
</feature>
<dbReference type="AlphaFoldDB" id="A0A158IP91"/>
<feature type="signal peptide" evidence="3">
    <location>
        <begin position="1"/>
        <end position="25"/>
    </location>
</feature>
<dbReference type="PANTHER" id="PTHR30290">
    <property type="entry name" value="PERIPLASMIC BINDING COMPONENT OF ABC TRANSPORTER"/>
    <property type="match status" value="1"/>
</dbReference>
<dbReference type="InterPro" id="IPR039424">
    <property type="entry name" value="SBP_5"/>
</dbReference>
<sequence length="531" mass="58279">MKAPHKATLLALLTAGALSAACAHAADAVQRGGTLVYGRYADSIFLEPVFNDSNNDIWILSNLYDTLLLPSRNGKGIEPGLATAWKVADDGKSVTLTLRPGIRFSDGSPITAEDVKWSLERASKPGNGVWQFMVSAISSVEVKDPQTVVLQLSHPDPAILSALTVFNTAIMPKKAFEAAPGVTDNEKATAFAEHPVGSGPFMLQSWQHNSTMTLVRNPYYWRKGADGKALPYLDSIKFEIVPDDATRILKLQSGELDGAEFIPYSRVKELKGNPALNMVLFPSTRVEYSSMNVRPEIDGKPNPLANPKVREALNYATDKDGVVQLVTYGIGKPMTSFMSTSTPLNSGTKPLYPVDVAKANALMKEAGFGSGFSTSMMILAGNEDDISIATALQQMWSQIGVKLTINQVDNATRTDRYRKGDFSMRLSPWTDDIADPNEITAYFAYSKNIQALHSGWKNDVVDQVFERSQKEMDPVKRAADYKTIQDTYNSTGPTIPLYESSYPVALKKDVRDFVQIPLGNNIFTTTWLQKK</sequence>
<dbReference type="PANTHER" id="PTHR30290:SF38">
    <property type="entry name" value="D,D-DIPEPTIDE-BINDING PERIPLASMIC PROTEIN DDPA-RELATED"/>
    <property type="match status" value="1"/>
</dbReference>
<dbReference type="PROSITE" id="PS51257">
    <property type="entry name" value="PROKAR_LIPOPROTEIN"/>
    <property type="match status" value="1"/>
</dbReference>
<dbReference type="InterPro" id="IPR030678">
    <property type="entry name" value="Peptide/Ni-bd"/>
</dbReference>
<dbReference type="GO" id="GO:0030288">
    <property type="term" value="C:outer membrane-bounded periplasmic space"/>
    <property type="evidence" value="ECO:0007669"/>
    <property type="project" value="UniProtKB-ARBA"/>
</dbReference>
<keyword evidence="2 3" id="KW-0732">Signal</keyword>
<dbReference type="GO" id="GO:0015833">
    <property type="term" value="P:peptide transport"/>
    <property type="evidence" value="ECO:0007669"/>
    <property type="project" value="TreeGrafter"/>
</dbReference>
<dbReference type="Pfam" id="PF00496">
    <property type="entry name" value="SBP_bac_5"/>
    <property type="match status" value="1"/>
</dbReference>
<dbReference type="EMBL" id="FCOK02000058">
    <property type="protein sequence ID" value="SAL58336.1"/>
    <property type="molecule type" value="Genomic_DNA"/>
</dbReference>
<evidence type="ECO:0000259" key="4">
    <source>
        <dbReference type="Pfam" id="PF00496"/>
    </source>
</evidence>
<dbReference type="GO" id="GO:1904680">
    <property type="term" value="F:peptide transmembrane transporter activity"/>
    <property type="evidence" value="ECO:0007669"/>
    <property type="project" value="TreeGrafter"/>
</dbReference>
<dbReference type="Gene3D" id="3.10.105.10">
    <property type="entry name" value="Dipeptide-binding Protein, Domain 3"/>
    <property type="match status" value="1"/>
</dbReference>
<dbReference type="RefSeq" id="WP_062090706.1">
    <property type="nucleotide sequence ID" value="NZ_FCOK02000058.1"/>
</dbReference>
<dbReference type="Proteomes" id="UP000054683">
    <property type="component" value="Unassembled WGS sequence"/>
</dbReference>
<dbReference type="Gene3D" id="3.40.190.10">
    <property type="entry name" value="Periplasmic binding protein-like II"/>
    <property type="match status" value="1"/>
</dbReference>
<dbReference type="CDD" id="cd00995">
    <property type="entry name" value="PBP2_NikA_DppA_OppA_like"/>
    <property type="match status" value="1"/>
</dbReference>
<evidence type="ECO:0000256" key="3">
    <source>
        <dbReference type="SAM" id="SignalP"/>
    </source>
</evidence>
<accession>A0A158IP91</accession>
<organism evidence="5 6">
    <name type="scientific">Caballeronia udeis</name>
    <dbReference type="NCBI Taxonomy" id="1232866"/>
    <lineage>
        <taxon>Bacteria</taxon>
        <taxon>Pseudomonadati</taxon>
        <taxon>Pseudomonadota</taxon>
        <taxon>Betaproteobacteria</taxon>
        <taxon>Burkholderiales</taxon>
        <taxon>Burkholderiaceae</taxon>
        <taxon>Caballeronia</taxon>
    </lineage>
</organism>
<reference evidence="5 6" key="1">
    <citation type="submission" date="2016-01" db="EMBL/GenBank/DDBJ databases">
        <authorList>
            <person name="Oliw E.H."/>
        </authorList>
    </citation>
    <scope>NUCLEOTIDE SEQUENCE [LARGE SCALE GENOMIC DNA]</scope>
    <source>
        <strain evidence="5">LMG 27134</strain>
    </source>
</reference>
<dbReference type="PIRSF" id="PIRSF002741">
    <property type="entry name" value="MppA"/>
    <property type="match status" value="1"/>
</dbReference>
<dbReference type="OrthoDB" id="9801799at2"/>
<dbReference type="SUPFAM" id="SSF53850">
    <property type="entry name" value="Periplasmic binding protein-like II"/>
    <property type="match status" value="1"/>
</dbReference>
<proteinExistence type="inferred from homology"/>
<dbReference type="GO" id="GO:0043190">
    <property type="term" value="C:ATP-binding cassette (ABC) transporter complex"/>
    <property type="evidence" value="ECO:0007669"/>
    <property type="project" value="InterPro"/>
</dbReference>
<evidence type="ECO:0000256" key="1">
    <source>
        <dbReference type="ARBA" id="ARBA00005695"/>
    </source>
</evidence>
<evidence type="ECO:0000313" key="5">
    <source>
        <dbReference type="EMBL" id="SAL58336.1"/>
    </source>
</evidence>
<evidence type="ECO:0000313" key="6">
    <source>
        <dbReference type="Proteomes" id="UP000054683"/>
    </source>
</evidence>